<proteinExistence type="predicted"/>
<keyword evidence="3" id="KW-1185">Reference proteome</keyword>
<dbReference type="AlphaFoldDB" id="A0A9N9E847"/>
<keyword evidence="1" id="KW-0732">Signal</keyword>
<evidence type="ECO:0000313" key="2">
    <source>
        <dbReference type="EMBL" id="CAG8667837.1"/>
    </source>
</evidence>
<feature type="signal peptide" evidence="1">
    <location>
        <begin position="1"/>
        <end position="21"/>
    </location>
</feature>
<name>A0A9N9E847_9GLOM</name>
<dbReference type="Proteomes" id="UP000789508">
    <property type="component" value="Unassembled WGS sequence"/>
</dbReference>
<comment type="caution">
    <text evidence="2">The sequence shown here is derived from an EMBL/GenBank/DDBJ whole genome shotgun (WGS) entry which is preliminary data.</text>
</comment>
<dbReference type="EMBL" id="CAJVPS010011901">
    <property type="protein sequence ID" value="CAG8667837.1"/>
    <property type="molecule type" value="Genomic_DNA"/>
</dbReference>
<reference evidence="2" key="1">
    <citation type="submission" date="2021-06" db="EMBL/GenBank/DDBJ databases">
        <authorList>
            <person name="Kallberg Y."/>
            <person name="Tangrot J."/>
            <person name="Rosling A."/>
        </authorList>
    </citation>
    <scope>NUCLEOTIDE SEQUENCE</scope>
    <source>
        <strain evidence="2">FL130A</strain>
    </source>
</reference>
<sequence>MSKFQTLFFVIVALFFALAWAAPTNPPTPGGKIKVTGPDGRFKFDSYQAVSWTADYDVPDKWNRKVDVYIARKLGNGPDLLKYVYVGRYNYGNTWAGFQAHVNQGVYYAYVELVPTPDDPSTDVWGTGPLFFIDY</sequence>
<evidence type="ECO:0000256" key="1">
    <source>
        <dbReference type="SAM" id="SignalP"/>
    </source>
</evidence>
<organism evidence="2 3">
    <name type="scientific">Ambispora leptoticha</name>
    <dbReference type="NCBI Taxonomy" id="144679"/>
    <lineage>
        <taxon>Eukaryota</taxon>
        <taxon>Fungi</taxon>
        <taxon>Fungi incertae sedis</taxon>
        <taxon>Mucoromycota</taxon>
        <taxon>Glomeromycotina</taxon>
        <taxon>Glomeromycetes</taxon>
        <taxon>Archaeosporales</taxon>
        <taxon>Ambisporaceae</taxon>
        <taxon>Ambispora</taxon>
    </lineage>
</organism>
<evidence type="ECO:0000313" key="3">
    <source>
        <dbReference type="Proteomes" id="UP000789508"/>
    </source>
</evidence>
<accession>A0A9N9E847</accession>
<feature type="chain" id="PRO_5040264564" evidence="1">
    <location>
        <begin position="22"/>
        <end position="135"/>
    </location>
</feature>
<gene>
    <name evidence="2" type="ORF">ALEPTO_LOCUS10509</name>
</gene>
<protein>
    <submittedName>
        <fullName evidence="2">6738_t:CDS:1</fullName>
    </submittedName>
</protein>
<dbReference type="OrthoDB" id="10338794at2759"/>